<dbReference type="Proteomes" id="UP001549047">
    <property type="component" value="Unassembled WGS sequence"/>
</dbReference>
<dbReference type="RefSeq" id="WP_354557334.1">
    <property type="nucleotide sequence ID" value="NZ_JBEPMB010000005.1"/>
</dbReference>
<keyword evidence="3" id="KW-0597">Phosphoprotein</keyword>
<dbReference type="InterPro" id="IPR011102">
    <property type="entry name" value="Sig_transdc_His_kinase_HWE"/>
</dbReference>
<dbReference type="PANTHER" id="PTHR41523:SF7">
    <property type="entry name" value="HISTIDINE KINASE"/>
    <property type="match status" value="1"/>
</dbReference>
<dbReference type="PANTHER" id="PTHR41523">
    <property type="entry name" value="TWO-COMPONENT SYSTEM SENSOR PROTEIN"/>
    <property type="match status" value="1"/>
</dbReference>
<evidence type="ECO:0000256" key="5">
    <source>
        <dbReference type="ARBA" id="ARBA00022741"/>
    </source>
</evidence>
<protein>
    <recommendedName>
        <fullName evidence="2">histidine kinase</fullName>
        <ecNumber evidence="2">2.7.13.3</ecNumber>
    </recommendedName>
</protein>
<proteinExistence type="predicted"/>
<dbReference type="SMART" id="SM00911">
    <property type="entry name" value="HWE_HK"/>
    <property type="match status" value="1"/>
</dbReference>
<dbReference type="EMBL" id="JBEPMB010000005">
    <property type="protein sequence ID" value="MET3614843.1"/>
    <property type="molecule type" value="Genomic_DNA"/>
</dbReference>
<comment type="catalytic activity">
    <reaction evidence="1">
        <text>ATP + protein L-histidine = ADP + protein N-phospho-L-histidine.</text>
        <dbReference type="EC" id="2.7.13.3"/>
    </reaction>
</comment>
<evidence type="ECO:0000256" key="2">
    <source>
        <dbReference type="ARBA" id="ARBA00012438"/>
    </source>
</evidence>
<dbReference type="Pfam" id="PF07536">
    <property type="entry name" value="HWE_HK"/>
    <property type="match status" value="1"/>
</dbReference>
<sequence length="329" mass="36843">MKRLSWVEPGEIDALARDFFIHALVDMGACYILYDQSGLCICITSLPPRWQGRYTERPTDRDLFGPELAARLETLRAGLVNPGDKADLEIAIADENIYEFRSHMVAIPGQGNYVIMSISDRTEERQRAKTLHSLLLEVSHRSKNLLAIVQGIASHTARFTGNLDEFLAKFRGRLYALAQSQDLVTASSWRGADFLELAKAQISRYIASNPEAVTFESDPINLTPNAATHLGLALHELVVNAITNSDILAEKNSVRVQCHRVDTPEGQRIIFRWAEQLRPDIVQPSDWTQHFSSTVLQRIVPAALGGYAVNRVEDNNISYELTFPLEGRS</sequence>
<keyword evidence="10" id="KW-1185">Reference proteome</keyword>
<keyword evidence="6 9" id="KW-0418">Kinase</keyword>
<accession>A0ABV2J291</accession>
<keyword evidence="7" id="KW-0067">ATP-binding</keyword>
<organism evidence="9 10">
    <name type="scientific">Rhizobium aquaticum</name>
    <dbReference type="NCBI Taxonomy" id="1549636"/>
    <lineage>
        <taxon>Bacteria</taxon>
        <taxon>Pseudomonadati</taxon>
        <taxon>Pseudomonadota</taxon>
        <taxon>Alphaproteobacteria</taxon>
        <taxon>Hyphomicrobiales</taxon>
        <taxon>Rhizobiaceae</taxon>
        <taxon>Rhizobium/Agrobacterium group</taxon>
        <taxon>Rhizobium</taxon>
    </lineage>
</organism>
<dbReference type="GO" id="GO:0016301">
    <property type="term" value="F:kinase activity"/>
    <property type="evidence" value="ECO:0007669"/>
    <property type="project" value="UniProtKB-KW"/>
</dbReference>
<dbReference type="EC" id="2.7.13.3" evidence="2"/>
<evidence type="ECO:0000313" key="9">
    <source>
        <dbReference type="EMBL" id="MET3614843.1"/>
    </source>
</evidence>
<evidence type="ECO:0000256" key="4">
    <source>
        <dbReference type="ARBA" id="ARBA00022679"/>
    </source>
</evidence>
<evidence type="ECO:0000256" key="1">
    <source>
        <dbReference type="ARBA" id="ARBA00000085"/>
    </source>
</evidence>
<evidence type="ECO:0000313" key="10">
    <source>
        <dbReference type="Proteomes" id="UP001549047"/>
    </source>
</evidence>
<evidence type="ECO:0000256" key="7">
    <source>
        <dbReference type="ARBA" id="ARBA00022840"/>
    </source>
</evidence>
<gene>
    <name evidence="9" type="ORF">ABID16_003186</name>
</gene>
<name>A0ABV2J291_9HYPH</name>
<keyword evidence="5" id="KW-0547">Nucleotide-binding</keyword>
<reference evidence="9 10" key="1">
    <citation type="submission" date="2024-06" db="EMBL/GenBank/DDBJ databases">
        <title>Genomic Encyclopedia of Type Strains, Phase IV (KMG-IV): sequencing the most valuable type-strain genomes for metagenomic binning, comparative biology and taxonomic classification.</title>
        <authorList>
            <person name="Goeker M."/>
        </authorList>
    </citation>
    <scope>NUCLEOTIDE SEQUENCE [LARGE SCALE GENOMIC DNA]</scope>
    <source>
        <strain evidence="9 10">DSM 29780</strain>
    </source>
</reference>
<evidence type="ECO:0000256" key="3">
    <source>
        <dbReference type="ARBA" id="ARBA00022553"/>
    </source>
</evidence>
<evidence type="ECO:0000256" key="6">
    <source>
        <dbReference type="ARBA" id="ARBA00022777"/>
    </source>
</evidence>
<feature type="domain" description="Signal transduction histidine kinase HWE region" evidence="8">
    <location>
        <begin position="137"/>
        <end position="219"/>
    </location>
</feature>
<evidence type="ECO:0000259" key="8">
    <source>
        <dbReference type="SMART" id="SM00911"/>
    </source>
</evidence>
<keyword evidence="4" id="KW-0808">Transferase</keyword>
<comment type="caution">
    <text evidence="9">The sequence shown here is derived from an EMBL/GenBank/DDBJ whole genome shotgun (WGS) entry which is preliminary data.</text>
</comment>